<dbReference type="AlphaFoldDB" id="A0A444EA13"/>
<organism evidence="2">
    <name type="scientific">Ensete ventricosum</name>
    <name type="common">Abyssinian banana</name>
    <name type="synonym">Musa ensete</name>
    <dbReference type="NCBI Taxonomy" id="4639"/>
    <lineage>
        <taxon>Eukaryota</taxon>
        <taxon>Viridiplantae</taxon>
        <taxon>Streptophyta</taxon>
        <taxon>Embryophyta</taxon>
        <taxon>Tracheophyta</taxon>
        <taxon>Spermatophyta</taxon>
        <taxon>Magnoliopsida</taxon>
        <taxon>Liliopsida</taxon>
        <taxon>Zingiberales</taxon>
        <taxon>Musaceae</taxon>
        <taxon>Ensete</taxon>
    </lineage>
</organism>
<evidence type="ECO:0000256" key="1">
    <source>
        <dbReference type="SAM" id="MobiDB-lite"/>
    </source>
</evidence>
<proteinExistence type="predicted"/>
<accession>A0A444EA13</accession>
<dbReference type="Proteomes" id="UP000290560">
    <property type="component" value="Unassembled WGS sequence"/>
</dbReference>
<gene>
    <name evidence="2" type="ORF">BHM03_00025093</name>
</gene>
<protein>
    <submittedName>
        <fullName evidence="2">Uncharacterized protein</fullName>
    </submittedName>
</protein>
<feature type="region of interest" description="Disordered" evidence="1">
    <location>
        <begin position="1"/>
        <end position="21"/>
    </location>
</feature>
<name>A0A444EA13_ENSVE</name>
<evidence type="ECO:0000313" key="2">
    <source>
        <dbReference type="EMBL" id="RZR73515.1"/>
    </source>
</evidence>
<reference evidence="2" key="1">
    <citation type="journal article" date="2018" name="Data Brief">
        <title>Genome sequence data from 17 accessions of Ensete ventricosum, a staple food crop for millions in Ethiopia.</title>
        <authorList>
            <person name="Yemataw Z."/>
            <person name="Muzemil S."/>
            <person name="Ambachew D."/>
            <person name="Tripathi L."/>
            <person name="Tesfaye K."/>
            <person name="Chala A."/>
            <person name="Farbos A."/>
            <person name="O'Neill P."/>
            <person name="Moore K."/>
            <person name="Grant M."/>
            <person name="Studholme D.J."/>
        </authorList>
    </citation>
    <scope>NUCLEOTIDE SEQUENCE [LARGE SCALE GENOMIC DNA]</scope>
    <source>
        <tissue evidence="2">Leaf</tissue>
    </source>
</reference>
<sequence>MCASPPAVVSTQSWSSGRGKGFSSGRLLIPARRSDRVGSRCDPSIGQVSLVVDFMIPLLRRAYRGLYSNSNGVSIPKALIFFIDYHTAAPHHAVRGPCG</sequence>
<dbReference type="EMBL" id="KV875938">
    <property type="protein sequence ID" value="RZR73515.1"/>
    <property type="molecule type" value="Genomic_DNA"/>
</dbReference>